<dbReference type="SUPFAM" id="SSF49764">
    <property type="entry name" value="HSP20-like chaperones"/>
    <property type="match status" value="1"/>
</dbReference>
<dbReference type="InterPro" id="IPR001436">
    <property type="entry name" value="Alpha-crystallin/sHSP_animal"/>
</dbReference>
<dbReference type="EMBL" id="OZ035840">
    <property type="protein sequence ID" value="CAL1588690.1"/>
    <property type="molecule type" value="Genomic_DNA"/>
</dbReference>
<sequence>MSQQSALSSMFADDPFFSQETLLWPLRTEALSSIQQDFFNRRAKLTDSLFTELHNGPQLPLLASAFPRLINGDQHRDVSCTDPHKEVQQASQKNGDLLVTLDARGYAPSDITVKLEGRTLAVAALKQAGAEDSQSCSSSTSHAAYQSTAAAKMGFMQRIALPPHLDLSGLSCSLMDNGQLRIHAPATKQALTEGKTEKEEEKKKQEEEEEVPGRFRSSLEFNIKKDTA</sequence>
<feature type="compositionally biased region" description="Basic and acidic residues" evidence="3">
    <location>
        <begin position="194"/>
        <end position="206"/>
    </location>
</feature>
<protein>
    <recommendedName>
        <fullName evidence="4">SHSP domain-containing protein</fullName>
    </recommendedName>
</protein>
<dbReference type="GO" id="GO:0005634">
    <property type="term" value="C:nucleus"/>
    <property type="evidence" value="ECO:0007669"/>
    <property type="project" value="TreeGrafter"/>
</dbReference>
<evidence type="ECO:0000313" key="6">
    <source>
        <dbReference type="Proteomes" id="UP001497482"/>
    </source>
</evidence>
<dbReference type="GO" id="GO:0043066">
    <property type="term" value="P:negative regulation of apoptotic process"/>
    <property type="evidence" value="ECO:0007669"/>
    <property type="project" value="TreeGrafter"/>
</dbReference>
<dbReference type="PANTHER" id="PTHR45640:SF7">
    <property type="entry name" value="HEAT SHOCK PROTEIN BETA-1"/>
    <property type="match status" value="1"/>
</dbReference>
<comment type="similarity">
    <text evidence="1 2">Belongs to the small heat shock protein (HSP20) family.</text>
</comment>
<accession>A0AAV2KKV1</accession>
<dbReference type="InterPro" id="IPR008978">
    <property type="entry name" value="HSP20-like_chaperone"/>
</dbReference>
<dbReference type="Gene3D" id="2.60.40.790">
    <property type="match status" value="1"/>
</dbReference>
<feature type="region of interest" description="Disordered" evidence="3">
    <location>
        <begin position="184"/>
        <end position="228"/>
    </location>
</feature>
<name>A0AAV2KKV1_KNICA</name>
<dbReference type="GO" id="GO:0042026">
    <property type="term" value="P:protein refolding"/>
    <property type="evidence" value="ECO:0007669"/>
    <property type="project" value="TreeGrafter"/>
</dbReference>
<evidence type="ECO:0000259" key="4">
    <source>
        <dbReference type="PROSITE" id="PS01031"/>
    </source>
</evidence>
<dbReference type="GO" id="GO:0009408">
    <property type="term" value="P:response to heat"/>
    <property type="evidence" value="ECO:0007669"/>
    <property type="project" value="TreeGrafter"/>
</dbReference>
<evidence type="ECO:0000256" key="1">
    <source>
        <dbReference type="PROSITE-ProRule" id="PRU00285"/>
    </source>
</evidence>
<evidence type="ECO:0000313" key="5">
    <source>
        <dbReference type="EMBL" id="CAL1588690.1"/>
    </source>
</evidence>
<feature type="domain" description="SHSP" evidence="4">
    <location>
        <begin position="78"/>
        <end position="202"/>
    </location>
</feature>
<dbReference type="Proteomes" id="UP001497482">
    <property type="component" value="Chromosome 18"/>
</dbReference>
<dbReference type="AlphaFoldDB" id="A0AAV2KKV1"/>
<dbReference type="PROSITE" id="PS01031">
    <property type="entry name" value="SHSP"/>
    <property type="match status" value="1"/>
</dbReference>
<keyword evidence="6" id="KW-1185">Reference proteome</keyword>
<evidence type="ECO:0000256" key="3">
    <source>
        <dbReference type="SAM" id="MobiDB-lite"/>
    </source>
</evidence>
<reference evidence="5 6" key="1">
    <citation type="submission" date="2024-04" db="EMBL/GenBank/DDBJ databases">
        <authorList>
            <person name="Waldvogel A.-M."/>
            <person name="Schoenle A."/>
        </authorList>
    </citation>
    <scope>NUCLEOTIDE SEQUENCE [LARGE SCALE GENOMIC DNA]</scope>
</reference>
<proteinExistence type="inferred from homology"/>
<dbReference type="GO" id="GO:0005737">
    <property type="term" value="C:cytoplasm"/>
    <property type="evidence" value="ECO:0007669"/>
    <property type="project" value="TreeGrafter"/>
</dbReference>
<gene>
    <name evidence="5" type="ORF">KC01_LOCUS18443</name>
</gene>
<dbReference type="PANTHER" id="PTHR45640">
    <property type="entry name" value="HEAT SHOCK PROTEIN HSP-12.2-RELATED"/>
    <property type="match status" value="1"/>
</dbReference>
<organism evidence="5 6">
    <name type="scientific">Knipowitschia caucasica</name>
    <name type="common">Caucasian dwarf goby</name>
    <name type="synonym">Pomatoschistus caucasicus</name>
    <dbReference type="NCBI Taxonomy" id="637954"/>
    <lineage>
        <taxon>Eukaryota</taxon>
        <taxon>Metazoa</taxon>
        <taxon>Chordata</taxon>
        <taxon>Craniata</taxon>
        <taxon>Vertebrata</taxon>
        <taxon>Euteleostomi</taxon>
        <taxon>Actinopterygii</taxon>
        <taxon>Neopterygii</taxon>
        <taxon>Teleostei</taxon>
        <taxon>Neoteleostei</taxon>
        <taxon>Acanthomorphata</taxon>
        <taxon>Gobiaria</taxon>
        <taxon>Gobiiformes</taxon>
        <taxon>Gobioidei</taxon>
        <taxon>Gobiidae</taxon>
        <taxon>Gobiinae</taxon>
        <taxon>Knipowitschia</taxon>
    </lineage>
</organism>
<evidence type="ECO:0000256" key="2">
    <source>
        <dbReference type="RuleBase" id="RU003616"/>
    </source>
</evidence>
<dbReference type="InterPro" id="IPR002068">
    <property type="entry name" value="A-crystallin/Hsp20_dom"/>
</dbReference>
<dbReference type="GO" id="GO:0051082">
    <property type="term" value="F:unfolded protein binding"/>
    <property type="evidence" value="ECO:0007669"/>
    <property type="project" value="TreeGrafter"/>
</dbReference>
<dbReference type="Pfam" id="PF00011">
    <property type="entry name" value="HSP20"/>
    <property type="match status" value="1"/>
</dbReference>